<evidence type="ECO:0000313" key="12">
    <source>
        <dbReference type="Proteomes" id="UP000000739"/>
    </source>
</evidence>
<dbReference type="SUPFAM" id="SSF50182">
    <property type="entry name" value="Sm-like ribonucleoproteins"/>
    <property type="match status" value="1"/>
</dbReference>
<evidence type="ECO:0000259" key="10">
    <source>
        <dbReference type="Pfam" id="PF21088"/>
    </source>
</evidence>
<accession>B8FFX6</accession>
<dbReference type="InterPro" id="IPR045276">
    <property type="entry name" value="YbiO_bact"/>
</dbReference>
<evidence type="ECO:0000256" key="7">
    <source>
        <dbReference type="SAM" id="Phobius"/>
    </source>
</evidence>
<dbReference type="Gene3D" id="3.30.70.100">
    <property type="match status" value="1"/>
</dbReference>
<keyword evidence="6 7" id="KW-0472">Membrane</keyword>
<evidence type="ECO:0000256" key="2">
    <source>
        <dbReference type="ARBA" id="ARBA00008017"/>
    </source>
</evidence>
<evidence type="ECO:0000256" key="3">
    <source>
        <dbReference type="ARBA" id="ARBA00022475"/>
    </source>
</evidence>
<dbReference type="Gene3D" id="1.10.287.1260">
    <property type="match status" value="1"/>
</dbReference>
<organism evidence="11 12">
    <name type="scientific">Desulfatibacillum aliphaticivorans</name>
    <dbReference type="NCBI Taxonomy" id="218208"/>
    <lineage>
        <taxon>Bacteria</taxon>
        <taxon>Pseudomonadati</taxon>
        <taxon>Thermodesulfobacteriota</taxon>
        <taxon>Desulfobacteria</taxon>
        <taxon>Desulfobacterales</taxon>
        <taxon>Desulfatibacillaceae</taxon>
        <taxon>Desulfatibacillum</taxon>
    </lineage>
</organism>
<evidence type="ECO:0000256" key="5">
    <source>
        <dbReference type="ARBA" id="ARBA00022989"/>
    </source>
</evidence>
<evidence type="ECO:0000259" key="8">
    <source>
        <dbReference type="Pfam" id="PF00924"/>
    </source>
</evidence>
<dbReference type="InterPro" id="IPR011014">
    <property type="entry name" value="MscS_channel_TM-2"/>
</dbReference>
<evidence type="ECO:0000256" key="1">
    <source>
        <dbReference type="ARBA" id="ARBA00004651"/>
    </source>
</evidence>
<comment type="similarity">
    <text evidence="2">Belongs to the MscS (TC 1.A.23) family.</text>
</comment>
<dbReference type="InterPro" id="IPR049142">
    <property type="entry name" value="MS_channel_1st"/>
</dbReference>
<dbReference type="InterPro" id="IPR049278">
    <property type="entry name" value="MS_channel_C"/>
</dbReference>
<dbReference type="InterPro" id="IPR006685">
    <property type="entry name" value="MscS_channel_2nd"/>
</dbReference>
<dbReference type="PANTHER" id="PTHR30460:SF0">
    <property type="entry name" value="MODERATE CONDUCTANCE MECHANOSENSITIVE CHANNEL YBIO"/>
    <property type="match status" value="1"/>
</dbReference>
<sequence>MDQWLDANFWQTIIQKTGLWFITSVPSILFILILAVIALKSFGFGMKRVKVFMAERMKSSGRIDSDEADRRLETLTRVLTTLVKIVLWTMVGMLILKKIGVDIAPLIAGAGIAGLAVGFGAQELVRDVISGFFILLENHIRTGDVASINGATGVVENIGLRTTSLRDPQGVIHMFQNGKINSMSNLTKGWSAAVFDIGVAYKEDTDSVSAIMQETAGDLAADPEISPLLLEPFELLGVDAFGDSAVVIKARLKTKPLKQWVVKREYLRRLKKAFDQKGVEIPFPHQTLYWGSASPPVAVDQVVSRENSESADYRKVK</sequence>
<dbReference type="Gene3D" id="2.30.30.60">
    <property type="match status" value="1"/>
</dbReference>
<feature type="domain" description="Mechanosensitive ion channel MscS C-terminal" evidence="9">
    <location>
        <begin position="194"/>
        <end position="281"/>
    </location>
</feature>
<dbReference type="RefSeq" id="WP_012610964.1">
    <property type="nucleotide sequence ID" value="NC_011768.1"/>
</dbReference>
<feature type="transmembrane region" description="Helical" evidence="7">
    <location>
        <begin position="78"/>
        <end position="97"/>
    </location>
</feature>
<gene>
    <name evidence="11" type="ordered locus">Dalk_1834</name>
</gene>
<proteinExistence type="inferred from homology"/>
<dbReference type="HOGENOM" id="CLU_037945_8_0_7"/>
<dbReference type="Pfam" id="PF21088">
    <property type="entry name" value="MS_channel_1st"/>
    <property type="match status" value="1"/>
</dbReference>
<feature type="domain" description="Mechanosensitive ion channel MscS" evidence="8">
    <location>
        <begin position="124"/>
        <end position="188"/>
    </location>
</feature>
<dbReference type="PANTHER" id="PTHR30460">
    <property type="entry name" value="MODERATE CONDUCTANCE MECHANOSENSITIVE CHANNEL YBIO"/>
    <property type="match status" value="1"/>
</dbReference>
<evidence type="ECO:0000256" key="4">
    <source>
        <dbReference type="ARBA" id="ARBA00022692"/>
    </source>
</evidence>
<keyword evidence="12" id="KW-1185">Reference proteome</keyword>
<dbReference type="Proteomes" id="UP000000739">
    <property type="component" value="Chromosome"/>
</dbReference>
<dbReference type="GO" id="GO:0008381">
    <property type="term" value="F:mechanosensitive monoatomic ion channel activity"/>
    <property type="evidence" value="ECO:0007669"/>
    <property type="project" value="InterPro"/>
</dbReference>
<dbReference type="EMBL" id="CP001322">
    <property type="protein sequence ID" value="ACL03531.1"/>
    <property type="molecule type" value="Genomic_DNA"/>
</dbReference>
<dbReference type="eggNOG" id="COG0668">
    <property type="taxonomic scope" value="Bacteria"/>
</dbReference>
<dbReference type="AlphaFoldDB" id="B8FFX6"/>
<dbReference type="InterPro" id="IPR011066">
    <property type="entry name" value="MscS_channel_C_sf"/>
</dbReference>
<dbReference type="SUPFAM" id="SSF82689">
    <property type="entry name" value="Mechanosensitive channel protein MscS (YggB), C-terminal domain"/>
    <property type="match status" value="1"/>
</dbReference>
<evidence type="ECO:0000313" key="11">
    <source>
        <dbReference type="EMBL" id="ACL03531.1"/>
    </source>
</evidence>
<protein>
    <submittedName>
        <fullName evidence="11">MscS Mechanosensitive ion channel</fullName>
    </submittedName>
</protein>
<dbReference type="SUPFAM" id="SSF82861">
    <property type="entry name" value="Mechanosensitive channel protein MscS (YggB), transmembrane region"/>
    <property type="match status" value="1"/>
</dbReference>
<comment type="subcellular location">
    <subcellularLocation>
        <location evidence="1">Cell membrane</location>
        <topology evidence="1">Multi-pass membrane protein</topology>
    </subcellularLocation>
</comment>
<dbReference type="Pfam" id="PF00924">
    <property type="entry name" value="MS_channel_2nd"/>
    <property type="match status" value="1"/>
</dbReference>
<keyword evidence="3" id="KW-1003">Cell membrane</keyword>
<dbReference type="GO" id="GO:0005886">
    <property type="term" value="C:plasma membrane"/>
    <property type="evidence" value="ECO:0007669"/>
    <property type="project" value="UniProtKB-SubCell"/>
</dbReference>
<evidence type="ECO:0000256" key="6">
    <source>
        <dbReference type="ARBA" id="ARBA00023136"/>
    </source>
</evidence>
<keyword evidence="5 7" id="KW-1133">Transmembrane helix</keyword>
<dbReference type="InterPro" id="IPR023408">
    <property type="entry name" value="MscS_beta-dom_sf"/>
</dbReference>
<feature type="domain" description="Mechanosensitive ion channel transmembrane helices 2/3" evidence="10">
    <location>
        <begin position="81"/>
        <end position="122"/>
    </location>
</feature>
<evidence type="ECO:0000259" key="9">
    <source>
        <dbReference type="Pfam" id="PF21082"/>
    </source>
</evidence>
<name>B8FFX6_DESAL</name>
<feature type="transmembrane region" description="Helical" evidence="7">
    <location>
        <begin position="20"/>
        <end position="39"/>
    </location>
</feature>
<feature type="transmembrane region" description="Helical" evidence="7">
    <location>
        <begin position="103"/>
        <end position="121"/>
    </location>
</feature>
<keyword evidence="4 7" id="KW-0812">Transmembrane</keyword>
<dbReference type="KEGG" id="dal:Dalk_1834"/>
<reference evidence="11 12" key="1">
    <citation type="journal article" date="2012" name="Environ. Microbiol.">
        <title>The genome sequence of Desulfatibacillum alkenivorans AK-01: a blueprint for anaerobic alkane oxidation.</title>
        <authorList>
            <person name="Callaghan A.V."/>
            <person name="Morris B.E."/>
            <person name="Pereira I.A."/>
            <person name="McInerney M.J."/>
            <person name="Austin R.N."/>
            <person name="Groves J.T."/>
            <person name="Kukor J.J."/>
            <person name="Suflita J.M."/>
            <person name="Young L.Y."/>
            <person name="Zylstra G.J."/>
            <person name="Wawrik B."/>
        </authorList>
    </citation>
    <scope>NUCLEOTIDE SEQUENCE [LARGE SCALE GENOMIC DNA]</scope>
    <source>
        <strain evidence="11 12">AK-01</strain>
    </source>
</reference>
<dbReference type="InterPro" id="IPR010920">
    <property type="entry name" value="LSM_dom_sf"/>
</dbReference>
<dbReference type="Pfam" id="PF21082">
    <property type="entry name" value="MS_channel_3rd"/>
    <property type="match status" value="1"/>
</dbReference>